<dbReference type="GO" id="GO:0005886">
    <property type="term" value="C:plasma membrane"/>
    <property type="evidence" value="ECO:0007669"/>
    <property type="project" value="UniProtKB-SubCell"/>
</dbReference>
<accession>A0A3S4N028</accession>
<sequence>MPSVYTLFGSMLGAFYFPELSLWGKIAIGIALALLTAAFNVVALRLGKWLPNLGALLKLLAVLALGVGGLHFGWNHGFANDFSLDSIVPSSPGQMAALGVMVYGIMGTELACCSAAEMRNARRDIPRAVLISGLIVGAFNIFGTLGVLAAVPAEETDVTRIFAHTLYNIYGHDGAGGMLADLVGAFVLFTLFTNMVTWSMGTNRAAVEAAKAGELPALFGVVHSRHGTPIGSAVLASAVSIVLLLLYGLVAHTAEELFWTLLSIFAMVFMMPYVLMCLAFVRLRRADPRPRPYRMPLGDRLASLWALFVALHVLAGIGLFVVTPGAPMDWAYAGKIVGGVALALAVGELLIRQAARRRGVMSLRGAYG</sequence>
<feature type="transmembrane region" description="Helical" evidence="7">
    <location>
        <begin position="20"/>
        <end position="43"/>
    </location>
</feature>
<feature type="transmembrane region" description="Helical" evidence="7">
    <location>
        <begin position="94"/>
        <end position="116"/>
    </location>
</feature>
<feature type="transmembrane region" description="Helical" evidence="7">
    <location>
        <begin position="257"/>
        <end position="281"/>
    </location>
</feature>
<feature type="transmembrane region" description="Helical" evidence="7">
    <location>
        <begin position="330"/>
        <end position="351"/>
    </location>
</feature>
<keyword evidence="2" id="KW-0813">Transport</keyword>
<dbReference type="Proteomes" id="UP000278078">
    <property type="component" value="Chromosome"/>
</dbReference>
<evidence type="ECO:0000313" key="8">
    <source>
        <dbReference type="EMBL" id="VEE48518.1"/>
    </source>
</evidence>
<dbReference type="GO" id="GO:0022857">
    <property type="term" value="F:transmembrane transporter activity"/>
    <property type="evidence" value="ECO:0007669"/>
    <property type="project" value="InterPro"/>
</dbReference>
<dbReference type="InterPro" id="IPR002293">
    <property type="entry name" value="AA/rel_permease1"/>
</dbReference>
<feature type="transmembrane region" description="Helical" evidence="7">
    <location>
        <begin position="175"/>
        <end position="196"/>
    </location>
</feature>
<evidence type="ECO:0000256" key="6">
    <source>
        <dbReference type="ARBA" id="ARBA00023136"/>
    </source>
</evidence>
<name>A0A3S4N028_PSEFL</name>
<keyword evidence="3" id="KW-1003">Cell membrane</keyword>
<keyword evidence="6 7" id="KW-0472">Membrane</keyword>
<evidence type="ECO:0000256" key="4">
    <source>
        <dbReference type="ARBA" id="ARBA00022692"/>
    </source>
</evidence>
<organism evidence="8 9">
    <name type="scientific">Pseudomonas fluorescens</name>
    <dbReference type="NCBI Taxonomy" id="294"/>
    <lineage>
        <taxon>Bacteria</taxon>
        <taxon>Pseudomonadati</taxon>
        <taxon>Pseudomonadota</taxon>
        <taxon>Gammaproteobacteria</taxon>
        <taxon>Pseudomonadales</taxon>
        <taxon>Pseudomonadaceae</taxon>
        <taxon>Pseudomonas</taxon>
    </lineage>
</organism>
<evidence type="ECO:0000256" key="2">
    <source>
        <dbReference type="ARBA" id="ARBA00022448"/>
    </source>
</evidence>
<dbReference type="PIRSF" id="PIRSF006060">
    <property type="entry name" value="AA_transporter"/>
    <property type="match status" value="1"/>
</dbReference>
<keyword evidence="4 7" id="KW-0812">Transmembrane</keyword>
<evidence type="ECO:0000256" key="3">
    <source>
        <dbReference type="ARBA" id="ARBA00022475"/>
    </source>
</evidence>
<comment type="subcellular location">
    <subcellularLocation>
        <location evidence="1">Cell membrane</location>
        <topology evidence="1">Multi-pass membrane protein</topology>
    </subcellularLocation>
</comment>
<feature type="transmembrane region" description="Helical" evidence="7">
    <location>
        <begin position="302"/>
        <end position="324"/>
    </location>
</feature>
<protein>
    <submittedName>
        <fullName evidence="8">Amino acid permease</fullName>
    </submittedName>
</protein>
<dbReference type="Gene3D" id="1.20.1740.10">
    <property type="entry name" value="Amino acid/polyamine transporter I"/>
    <property type="match status" value="1"/>
</dbReference>
<dbReference type="EMBL" id="LR134300">
    <property type="protein sequence ID" value="VEE48518.1"/>
    <property type="molecule type" value="Genomic_DNA"/>
</dbReference>
<evidence type="ECO:0000256" key="7">
    <source>
        <dbReference type="SAM" id="Phobius"/>
    </source>
</evidence>
<feature type="transmembrane region" description="Helical" evidence="7">
    <location>
        <begin position="233"/>
        <end position="251"/>
    </location>
</feature>
<dbReference type="InterPro" id="IPR050367">
    <property type="entry name" value="APC_superfamily"/>
</dbReference>
<feature type="transmembrane region" description="Helical" evidence="7">
    <location>
        <begin position="128"/>
        <end position="151"/>
    </location>
</feature>
<proteinExistence type="predicted"/>
<dbReference type="Pfam" id="PF13520">
    <property type="entry name" value="AA_permease_2"/>
    <property type="match status" value="1"/>
</dbReference>
<evidence type="ECO:0000256" key="5">
    <source>
        <dbReference type="ARBA" id="ARBA00022989"/>
    </source>
</evidence>
<gene>
    <name evidence="8" type="primary">pheP</name>
    <name evidence="8" type="ORF">NCTC10783_04446</name>
</gene>
<reference evidence="8 9" key="1">
    <citation type="submission" date="2018-12" db="EMBL/GenBank/DDBJ databases">
        <authorList>
            <consortium name="Pathogen Informatics"/>
        </authorList>
    </citation>
    <scope>NUCLEOTIDE SEQUENCE [LARGE SCALE GENOMIC DNA]</scope>
    <source>
        <strain evidence="8 9">NCTC10783</strain>
    </source>
</reference>
<evidence type="ECO:0000313" key="9">
    <source>
        <dbReference type="Proteomes" id="UP000278078"/>
    </source>
</evidence>
<dbReference type="AlphaFoldDB" id="A0A3S4N028"/>
<evidence type="ECO:0000256" key="1">
    <source>
        <dbReference type="ARBA" id="ARBA00004651"/>
    </source>
</evidence>
<keyword evidence="5 7" id="KW-1133">Transmembrane helix</keyword>
<feature type="transmembrane region" description="Helical" evidence="7">
    <location>
        <begin position="55"/>
        <end position="74"/>
    </location>
</feature>
<dbReference type="PANTHER" id="PTHR42770:SF15">
    <property type="entry name" value="GLUTAMATE_GAMMA-AMINOBUTYRATE ANTIPORTER-RELATED"/>
    <property type="match status" value="1"/>
</dbReference>
<dbReference type="PANTHER" id="PTHR42770">
    <property type="entry name" value="AMINO ACID TRANSPORTER-RELATED"/>
    <property type="match status" value="1"/>
</dbReference>